<reference evidence="3" key="1">
    <citation type="submission" date="2016-06" db="UniProtKB">
        <authorList>
            <consortium name="WormBaseParasite"/>
        </authorList>
    </citation>
    <scope>IDENTIFICATION</scope>
</reference>
<accession>A0A183SCM4</accession>
<keyword evidence="2" id="KW-1185">Reference proteome</keyword>
<protein>
    <submittedName>
        <fullName evidence="3">Secreted protein</fullName>
    </submittedName>
</protein>
<proteinExistence type="predicted"/>
<dbReference type="WBParaSite" id="SSLN_0000204101-mRNA-1">
    <property type="protein sequence ID" value="SSLN_0000204101-mRNA-1"/>
    <property type="gene ID" value="SSLN_0000204101"/>
</dbReference>
<evidence type="ECO:0000313" key="1">
    <source>
        <dbReference type="EMBL" id="VDL88357.1"/>
    </source>
</evidence>
<reference evidence="1 2" key="2">
    <citation type="submission" date="2018-11" db="EMBL/GenBank/DDBJ databases">
        <authorList>
            <consortium name="Pathogen Informatics"/>
        </authorList>
    </citation>
    <scope>NUCLEOTIDE SEQUENCE [LARGE SCALE GENOMIC DNA]</scope>
    <source>
        <strain evidence="1 2">NST_G2</strain>
    </source>
</reference>
<sequence length="139" mass="16182">MLTWKHMSSLLSCTPQCPIRHKLRRRHRHSASAECAQMKYSNKSTILLLIVLTTAQTQRLHWQHMSSLLSCTSQCPNRHDRRRRHRHSASAEEARVKCSNKSTILLLIVVCVDKRECRSSMASATIPRRKHRFSSDHRS</sequence>
<dbReference type="Proteomes" id="UP000275846">
    <property type="component" value="Unassembled WGS sequence"/>
</dbReference>
<name>A0A183SCM4_SCHSO</name>
<dbReference type="EMBL" id="UYSU01011393">
    <property type="protein sequence ID" value="VDL88357.1"/>
    <property type="molecule type" value="Genomic_DNA"/>
</dbReference>
<organism evidence="3">
    <name type="scientific">Schistocephalus solidus</name>
    <name type="common">Tapeworm</name>
    <dbReference type="NCBI Taxonomy" id="70667"/>
    <lineage>
        <taxon>Eukaryota</taxon>
        <taxon>Metazoa</taxon>
        <taxon>Spiralia</taxon>
        <taxon>Lophotrochozoa</taxon>
        <taxon>Platyhelminthes</taxon>
        <taxon>Cestoda</taxon>
        <taxon>Eucestoda</taxon>
        <taxon>Diphyllobothriidea</taxon>
        <taxon>Diphyllobothriidae</taxon>
        <taxon>Schistocephalus</taxon>
    </lineage>
</organism>
<dbReference type="AlphaFoldDB" id="A0A183SCM4"/>
<gene>
    <name evidence="1" type="ORF">SSLN_LOCUS1972</name>
</gene>
<evidence type="ECO:0000313" key="2">
    <source>
        <dbReference type="Proteomes" id="UP000275846"/>
    </source>
</evidence>
<evidence type="ECO:0000313" key="3">
    <source>
        <dbReference type="WBParaSite" id="SSLN_0000204101-mRNA-1"/>
    </source>
</evidence>